<keyword evidence="1" id="KW-0472">Membrane</keyword>
<dbReference type="AlphaFoldDB" id="C1L9Y2"/>
<feature type="transmembrane region" description="Helical" evidence="1">
    <location>
        <begin position="6"/>
        <end position="24"/>
    </location>
</feature>
<keyword evidence="1" id="KW-0812">Transmembrane</keyword>
<accession>C1L9Y2</accession>
<sequence>MKPPWVNVMLVLLGLVYFIFYFLINSGLKHTNL</sequence>
<reference evidence="2" key="1">
    <citation type="journal article" date="2009" name="Nature">
        <title>The Schistosoma japonicum genome reveals features of host-parasite interplay.</title>
        <authorList>
            <person name="Liu F."/>
            <person name="Zhou Y."/>
            <person name="Wang Z.Q."/>
            <person name="Lu G."/>
            <person name="Zheng H."/>
            <person name="Brindley P.J."/>
            <person name="McManus D.P."/>
            <person name="Blair D."/>
            <person name="Zhang Q.H."/>
            <person name="Zhong Y."/>
            <person name="Wang S."/>
            <person name="Han Z.G."/>
            <person name="Chen Z."/>
        </authorList>
    </citation>
    <scope>NUCLEOTIDE SEQUENCE</scope>
    <source>
        <strain evidence="2">Anhui</strain>
    </source>
</reference>
<name>C1L9Y2_SCHJA</name>
<keyword evidence="1" id="KW-1133">Transmembrane helix</keyword>
<evidence type="ECO:0000256" key="1">
    <source>
        <dbReference type="SAM" id="Phobius"/>
    </source>
</evidence>
<evidence type="ECO:0000313" key="2">
    <source>
        <dbReference type="EMBL" id="CAX71510.1"/>
    </source>
</evidence>
<proteinExistence type="evidence at transcript level"/>
<organism evidence="2">
    <name type="scientific">Schistosoma japonicum</name>
    <name type="common">Blood fluke</name>
    <dbReference type="NCBI Taxonomy" id="6182"/>
    <lineage>
        <taxon>Eukaryota</taxon>
        <taxon>Metazoa</taxon>
        <taxon>Spiralia</taxon>
        <taxon>Lophotrochozoa</taxon>
        <taxon>Platyhelminthes</taxon>
        <taxon>Trematoda</taxon>
        <taxon>Digenea</taxon>
        <taxon>Strigeidida</taxon>
        <taxon>Schistosomatoidea</taxon>
        <taxon>Schistosomatidae</taxon>
        <taxon>Schistosoma</taxon>
    </lineage>
</organism>
<reference evidence="2" key="2">
    <citation type="submission" date="2009-03" db="EMBL/GenBank/DDBJ databases">
        <authorList>
            <person name="Gang L."/>
        </authorList>
    </citation>
    <scope>NUCLEOTIDE SEQUENCE</scope>
    <source>
        <strain evidence="2">Anhui</strain>
    </source>
</reference>
<protein>
    <submittedName>
        <fullName evidence="2">Hypotheticial protein</fullName>
    </submittedName>
</protein>
<dbReference type="EMBL" id="FN315778">
    <property type="protein sequence ID" value="CAX71510.1"/>
    <property type="molecule type" value="mRNA"/>
</dbReference>